<evidence type="ECO:0000259" key="1">
    <source>
        <dbReference type="Pfam" id="PF02441"/>
    </source>
</evidence>
<proteinExistence type="predicted"/>
<gene>
    <name evidence="2" type="ORF">J2853_009745</name>
</gene>
<protein>
    <submittedName>
        <fullName evidence="2">Phosphopantothenoylcysteine decarboxylase/phosphopantothenate--cysteine ligase</fullName>
        <ecNumber evidence="2">4.1.1.36</ecNumber>
        <ecNumber evidence="2">6.3.2.5</ecNumber>
    </submittedName>
</protein>
<comment type="caution">
    <text evidence="2">The sequence shown here is derived from an EMBL/GenBank/DDBJ whole genome shotgun (WGS) entry which is preliminary data.</text>
</comment>
<accession>A0ABT9QWW6</accession>
<dbReference type="InterPro" id="IPR003382">
    <property type="entry name" value="Flavoprotein"/>
</dbReference>
<dbReference type="GO" id="GO:0004633">
    <property type="term" value="F:phosphopantothenoylcysteine decarboxylase activity"/>
    <property type="evidence" value="ECO:0007669"/>
    <property type="project" value="UniProtKB-EC"/>
</dbReference>
<dbReference type="Pfam" id="PF02441">
    <property type="entry name" value="Flavoprotein"/>
    <property type="match status" value="1"/>
</dbReference>
<dbReference type="InterPro" id="IPR036551">
    <property type="entry name" value="Flavin_trans-like"/>
</dbReference>
<dbReference type="PANTHER" id="PTHR14359">
    <property type="entry name" value="HOMO-OLIGOMERIC FLAVIN CONTAINING CYS DECARBOXYLASE FAMILY"/>
    <property type="match status" value="1"/>
</dbReference>
<dbReference type="PANTHER" id="PTHR14359:SF6">
    <property type="entry name" value="PHOSPHOPANTOTHENOYLCYSTEINE DECARBOXYLASE"/>
    <property type="match status" value="1"/>
</dbReference>
<keyword evidence="2" id="KW-0456">Lyase</keyword>
<dbReference type="SUPFAM" id="SSF52507">
    <property type="entry name" value="Homo-oligomeric flavin-containing Cys decarboxylases, HFCD"/>
    <property type="match status" value="1"/>
</dbReference>
<dbReference type="GO" id="GO:0004632">
    <property type="term" value="F:phosphopantothenate--cysteine ligase activity"/>
    <property type="evidence" value="ECO:0007669"/>
    <property type="project" value="UniProtKB-EC"/>
</dbReference>
<sequence length="181" mass="19406">MTPPRPPRKNILLGVCGSSAADDVAALVKLLQTFIAPSVVTVCTPSAVKFINLPAGQFTEDSAWHSAPLHVDLTVDAEEFIVCPATANTLAKSALGIADTLLTTCILAYHGPIWFFPFANQALWDSAPTQAHVATLRSRNHHVITPQAMLGVGEDGRTKGVGCEWRTVITTVLEHYLHDLG</sequence>
<dbReference type="Gene3D" id="3.40.50.1950">
    <property type="entry name" value="Flavin prenyltransferase-like"/>
    <property type="match status" value="1"/>
</dbReference>
<evidence type="ECO:0000313" key="3">
    <source>
        <dbReference type="Proteomes" id="UP001225356"/>
    </source>
</evidence>
<evidence type="ECO:0000313" key="2">
    <source>
        <dbReference type="EMBL" id="MDP9850449.1"/>
    </source>
</evidence>
<dbReference type="EC" id="4.1.1.36" evidence="2"/>
<organism evidence="2 3">
    <name type="scientific">Streptosporangium lutulentum</name>
    <dbReference type="NCBI Taxonomy" id="1461250"/>
    <lineage>
        <taxon>Bacteria</taxon>
        <taxon>Bacillati</taxon>
        <taxon>Actinomycetota</taxon>
        <taxon>Actinomycetes</taxon>
        <taxon>Streptosporangiales</taxon>
        <taxon>Streptosporangiaceae</taxon>
        <taxon>Streptosporangium</taxon>
    </lineage>
</organism>
<keyword evidence="3" id="KW-1185">Reference proteome</keyword>
<feature type="domain" description="Flavoprotein" evidence="1">
    <location>
        <begin position="9"/>
        <end position="144"/>
    </location>
</feature>
<keyword evidence="2" id="KW-0436">Ligase</keyword>
<dbReference type="EMBL" id="JAUSQU010000003">
    <property type="protein sequence ID" value="MDP9850449.1"/>
    <property type="molecule type" value="Genomic_DNA"/>
</dbReference>
<dbReference type="RefSeq" id="WP_307569488.1">
    <property type="nucleotide sequence ID" value="NZ_JAUSQU010000003.1"/>
</dbReference>
<dbReference type="Proteomes" id="UP001225356">
    <property type="component" value="Unassembled WGS sequence"/>
</dbReference>
<reference evidence="2 3" key="1">
    <citation type="submission" date="2023-07" db="EMBL/GenBank/DDBJ databases">
        <title>Sequencing the genomes of 1000 actinobacteria strains.</title>
        <authorList>
            <person name="Klenk H.-P."/>
        </authorList>
    </citation>
    <scope>NUCLEOTIDE SEQUENCE [LARGE SCALE GENOMIC DNA]</scope>
    <source>
        <strain evidence="2 3">DSM 46740</strain>
    </source>
</reference>
<name>A0ABT9QWW6_9ACTN</name>
<dbReference type="EC" id="6.3.2.5" evidence="2"/>